<dbReference type="AlphaFoldDB" id="A0A9X2W2M1"/>
<comment type="caution">
    <text evidence="7">The sequence shown here is derived from an EMBL/GenBank/DDBJ whole genome shotgun (WGS) entry which is preliminary data.</text>
</comment>
<evidence type="ECO:0000256" key="1">
    <source>
        <dbReference type="ARBA" id="ARBA00004459"/>
    </source>
</evidence>
<comment type="subcellular location">
    <subcellularLocation>
        <location evidence="1">Cell outer membrane</location>
        <topology evidence="1">Lipid-anchor</topology>
    </subcellularLocation>
</comment>
<evidence type="ECO:0000256" key="4">
    <source>
        <dbReference type="ARBA" id="ARBA00023288"/>
    </source>
</evidence>
<evidence type="ECO:0000256" key="3">
    <source>
        <dbReference type="ARBA" id="ARBA00015281"/>
    </source>
</evidence>
<evidence type="ECO:0000259" key="6">
    <source>
        <dbReference type="Pfam" id="PF05433"/>
    </source>
</evidence>
<name>A0A9X2W2M1_9SPHN</name>
<comment type="similarity">
    <text evidence="2">Belongs to the rickettsiale 17 kDa surface antigen family.</text>
</comment>
<gene>
    <name evidence="7" type="ORF">N0B51_08780</name>
</gene>
<keyword evidence="5" id="KW-0732">Signal</keyword>
<evidence type="ECO:0000313" key="8">
    <source>
        <dbReference type="Proteomes" id="UP001142648"/>
    </source>
</evidence>
<feature type="domain" description="Glycine zipper 2TM" evidence="6">
    <location>
        <begin position="58"/>
        <end position="98"/>
    </location>
</feature>
<keyword evidence="8" id="KW-1185">Reference proteome</keyword>
<keyword evidence="4" id="KW-0449">Lipoprotein</keyword>
<feature type="chain" id="PRO_5040791952" description="17 kDa surface antigen" evidence="5">
    <location>
        <begin position="18"/>
        <end position="105"/>
    </location>
</feature>
<evidence type="ECO:0000313" key="7">
    <source>
        <dbReference type="EMBL" id="MCT2559074.1"/>
    </source>
</evidence>
<sequence>MNKFLLAVAATSMAVPAAPTLAHNTGYSHRHYTSDNGVQYWQGRDGRYYCKKSNGTVGLVVGAAAGALVGRAIDTRGERATGTILGAAAGALLGREVQRRTVKCR</sequence>
<evidence type="ECO:0000256" key="5">
    <source>
        <dbReference type="SAM" id="SignalP"/>
    </source>
</evidence>
<protein>
    <recommendedName>
        <fullName evidence="3">17 kDa surface antigen</fullName>
    </recommendedName>
</protein>
<accession>A0A9X2W2M1</accession>
<organism evidence="7 8">
    <name type="scientific">Tsuneonella litorea</name>
    <dbReference type="NCBI Taxonomy" id="2976475"/>
    <lineage>
        <taxon>Bacteria</taxon>
        <taxon>Pseudomonadati</taxon>
        <taxon>Pseudomonadota</taxon>
        <taxon>Alphaproteobacteria</taxon>
        <taxon>Sphingomonadales</taxon>
        <taxon>Erythrobacteraceae</taxon>
        <taxon>Tsuneonella</taxon>
    </lineage>
</organism>
<dbReference type="Proteomes" id="UP001142648">
    <property type="component" value="Unassembled WGS sequence"/>
</dbReference>
<feature type="signal peptide" evidence="5">
    <location>
        <begin position="1"/>
        <end position="17"/>
    </location>
</feature>
<evidence type="ECO:0000256" key="2">
    <source>
        <dbReference type="ARBA" id="ARBA00008681"/>
    </source>
</evidence>
<dbReference type="InterPro" id="IPR008816">
    <property type="entry name" value="Gly_zipper_2TM_dom"/>
</dbReference>
<proteinExistence type="inferred from homology"/>
<reference evidence="7" key="1">
    <citation type="submission" date="2022-09" db="EMBL/GenBank/DDBJ databases">
        <title>The genome sequence of Tsuneonella sp. YG55.</title>
        <authorList>
            <person name="Liu Y."/>
        </authorList>
    </citation>
    <scope>NUCLEOTIDE SEQUENCE</scope>
    <source>
        <strain evidence="7">YG55</strain>
    </source>
</reference>
<dbReference type="EMBL" id="JAOAMV010000004">
    <property type="protein sequence ID" value="MCT2559074.1"/>
    <property type="molecule type" value="Genomic_DNA"/>
</dbReference>
<dbReference type="Pfam" id="PF05433">
    <property type="entry name" value="Rick_17kDa_Anti"/>
    <property type="match status" value="1"/>
</dbReference>
<dbReference type="RefSeq" id="WP_259961946.1">
    <property type="nucleotide sequence ID" value="NZ_JAOAMV010000004.1"/>
</dbReference>
<dbReference type="GO" id="GO:0009279">
    <property type="term" value="C:cell outer membrane"/>
    <property type="evidence" value="ECO:0007669"/>
    <property type="project" value="UniProtKB-SubCell"/>
</dbReference>